<evidence type="ECO:0000313" key="2">
    <source>
        <dbReference type="Proteomes" id="UP000266177"/>
    </source>
</evidence>
<comment type="caution">
    <text evidence="1">The sequence shown here is derived from an EMBL/GenBank/DDBJ whole genome shotgun (WGS) entry which is preliminary data.</text>
</comment>
<keyword evidence="1" id="KW-0418">Kinase</keyword>
<gene>
    <name evidence="1" type="ORF">DQX05_06035</name>
</gene>
<keyword evidence="1" id="KW-0808">Transferase</keyword>
<proteinExistence type="predicted"/>
<accession>A0A3A3GNS9</accession>
<dbReference type="Proteomes" id="UP000266177">
    <property type="component" value="Unassembled WGS sequence"/>
</dbReference>
<reference evidence="1 2" key="1">
    <citation type="submission" date="2018-09" db="EMBL/GenBank/DDBJ databases">
        <title>Paenibacillus SK2017-BO5.</title>
        <authorList>
            <person name="Piskunova J.V."/>
            <person name="Dubiley S.A."/>
            <person name="Severinov K.V."/>
        </authorList>
    </citation>
    <scope>NUCLEOTIDE SEQUENCE [LARGE SCALE GENOMIC DNA]</scope>
    <source>
        <strain evidence="1 2">BO5</strain>
    </source>
</reference>
<evidence type="ECO:0000313" key="1">
    <source>
        <dbReference type="EMBL" id="RJG25636.1"/>
    </source>
</evidence>
<dbReference type="AlphaFoldDB" id="A0A3A3GNS9"/>
<protein>
    <submittedName>
        <fullName evidence="1">Protein kinase</fullName>
    </submittedName>
</protein>
<sequence>MFNVKYDAAKNRIYIKLEGMMGMDEAKDYDNTTRQHVDKAKEGYTFCIDMADAQPAPAEVNEYLAGLREYMAKKKILGSAMIVSSALTKLQLSRLIKELGGDNGVFQSYEEADKYLDSFK</sequence>
<organism evidence="1 2">
    <name type="scientific">Paenibacillus thiaminolyticus</name>
    <name type="common">Bacillus thiaminolyticus</name>
    <dbReference type="NCBI Taxonomy" id="49283"/>
    <lineage>
        <taxon>Bacteria</taxon>
        <taxon>Bacillati</taxon>
        <taxon>Bacillota</taxon>
        <taxon>Bacilli</taxon>
        <taxon>Bacillales</taxon>
        <taxon>Paenibacillaceae</taxon>
        <taxon>Paenibacillus</taxon>
    </lineage>
</organism>
<dbReference type="EMBL" id="QYZD01000003">
    <property type="protein sequence ID" value="RJG25636.1"/>
    <property type="molecule type" value="Genomic_DNA"/>
</dbReference>
<name>A0A3A3GNS9_PANTH</name>
<dbReference type="RefSeq" id="WP_119791778.1">
    <property type="nucleotide sequence ID" value="NZ_CP106992.1"/>
</dbReference>
<dbReference type="GO" id="GO:0016301">
    <property type="term" value="F:kinase activity"/>
    <property type="evidence" value="ECO:0007669"/>
    <property type="project" value="UniProtKB-KW"/>
</dbReference>
<dbReference type="OrthoDB" id="2636999at2"/>